<evidence type="ECO:0000256" key="1">
    <source>
        <dbReference type="SAM" id="MobiDB-lite"/>
    </source>
</evidence>
<dbReference type="VEuPathDB" id="FungiDB:HMPREF1541_03682"/>
<protein>
    <submittedName>
        <fullName evidence="2">Uncharacterized protein</fullName>
    </submittedName>
</protein>
<feature type="compositionally biased region" description="Polar residues" evidence="1">
    <location>
        <begin position="489"/>
        <end position="513"/>
    </location>
</feature>
<dbReference type="RefSeq" id="XP_008716254.1">
    <property type="nucleotide sequence ID" value="XM_008718032.1"/>
</dbReference>
<feature type="region of interest" description="Disordered" evidence="1">
    <location>
        <begin position="1"/>
        <end position="162"/>
    </location>
</feature>
<dbReference type="HOGENOM" id="CLU_297891_0_0_1"/>
<feature type="compositionally biased region" description="Basic and acidic residues" evidence="1">
    <location>
        <begin position="320"/>
        <end position="329"/>
    </location>
</feature>
<feature type="compositionally biased region" description="Basic and acidic residues" evidence="1">
    <location>
        <begin position="250"/>
        <end position="279"/>
    </location>
</feature>
<feature type="compositionally biased region" description="Basic and acidic residues" evidence="1">
    <location>
        <begin position="364"/>
        <end position="378"/>
    </location>
</feature>
<dbReference type="AlphaFoldDB" id="W2RZH6"/>
<proteinExistence type="predicted"/>
<feature type="compositionally biased region" description="Polar residues" evidence="1">
    <location>
        <begin position="598"/>
        <end position="639"/>
    </location>
</feature>
<feature type="compositionally biased region" description="Polar residues" evidence="1">
    <location>
        <begin position="537"/>
        <end position="551"/>
    </location>
</feature>
<reference evidence="2 3" key="1">
    <citation type="submission" date="2013-03" db="EMBL/GenBank/DDBJ databases">
        <title>The Genome Sequence of Phialophora europaea CBS 101466.</title>
        <authorList>
            <consortium name="The Broad Institute Genomics Platform"/>
            <person name="Cuomo C."/>
            <person name="de Hoog S."/>
            <person name="Gorbushina A."/>
            <person name="Walker B."/>
            <person name="Young S.K."/>
            <person name="Zeng Q."/>
            <person name="Gargeya S."/>
            <person name="Fitzgerald M."/>
            <person name="Haas B."/>
            <person name="Abouelleil A."/>
            <person name="Allen A.W."/>
            <person name="Alvarado L."/>
            <person name="Arachchi H.M."/>
            <person name="Berlin A.M."/>
            <person name="Chapman S.B."/>
            <person name="Gainer-Dewar J."/>
            <person name="Goldberg J."/>
            <person name="Griggs A."/>
            <person name="Gujja S."/>
            <person name="Hansen M."/>
            <person name="Howarth C."/>
            <person name="Imamovic A."/>
            <person name="Ireland A."/>
            <person name="Larimer J."/>
            <person name="McCowan C."/>
            <person name="Murphy C."/>
            <person name="Pearson M."/>
            <person name="Poon T.W."/>
            <person name="Priest M."/>
            <person name="Roberts A."/>
            <person name="Saif S."/>
            <person name="Shea T."/>
            <person name="Sisk P."/>
            <person name="Sykes S."/>
            <person name="Wortman J."/>
            <person name="Nusbaum C."/>
            <person name="Birren B."/>
        </authorList>
    </citation>
    <scope>NUCLEOTIDE SEQUENCE [LARGE SCALE GENOMIC DNA]</scope>
    <source>
        <strain evidence="2 3">CBS 101466</strain>
    </source>
</reference>
<dbReference type="Proteomes" id="UP000030752">
    <property type="component" value="Unassembled WGS sequence"/>
</dbReference>
<accession>W2RZH6</accession>
<dbReference type="EMBL" id="KB822719">
    <property type="protein sequence ID" value="ETN41745.1"/>
    <property type="molecule type" value="Genomic_DNA"/>
</dbReference>
<feature type="region of interest" description="Disordered" evidence="1">
    <location>
        <begin position="486"/>
        <end position="652"/>
    </location>
</feature>
<dbReference type="InParanoid" id="W2RZH6"/>
<feature type="compositionally biased region" description="Basic and acidic residues" evidence="1">
    <location>
        <begin position="53"/>
        <end position="70"/>
    </location>
</feature>
<name>W2RZH6_CYPE1</name>
<feature type="compositionally biased region" description="Pro residues" evidence="1">
    <location>
        <begin position="419"/>
        <end position="429"/>
    </location>
</feature>
<organism evidence="2 3">
    <name type="scientific">Cyphellophora europaea (strain CBS 101466)</name>
    <name type="common">Phialophora europaea</name>
    <dbReference type="NCBI Taxonomy" id="1220924"/>
    <lineage>
        <taxon>Eukaryota</taxon>
        <taxon>Fungi</taxon>
        <taxon>Dikarya</taxon>
        <taxon>Ascomycota</taxon>
        <taxon>Pezizomycotina</taxon>
        <taxon>Eurotiomycetes</taxon>
        <taxon>Chaetothyriomycetidae</taxon>
        <taxon>Chaetothyriales</taxon>
        <taxon>Cyphellophoraceae</taxon>
        <taxon>Cyphellophora</taxon>
    </lineage>
</organism>
<sequence>MPKSWPPSPTVEDEVSSLAKEFGADSTDSNSSHGIPPAESRGLVDQYPLIIDVGDKSHDATPKVKEDFIKPTRLPTPPHDSPSRERRPGESNTSREEKRFVHIPATSDNEREIPQPPSRPRSKSTIGIAADEPARGRPHVHRINTDIGGDLRGMKTGQRRAPSPYAYRVAASNLLASAFDDKSKVELLSPGSAATPRATDAGRRARSKRPHRSEPKAGGSDTDKQESYRRHRSKSRVDRGSFSKHPGSSGDERTTTSRPEVLGDAKRRSERSLPRDRRPIITHRSAHGNITPPQTPGHPKESPYASAAEDSDRRRHHERRMTERRHSKESPYTSANEGLPSRREYDEKTGTRSRRQSVHRRERPHIDLSDQRPFERPDSTAPSVRTPRNLEADFEKAFRDNQKKISISYGSNEVGPSPLTSPPTSPPRTPRGERKVADYFGDAATSSAATKQRSRPPSLSENPMKPMTTLLGAATYGAATLASKAIPSLSRSSTTSGETYSSCGSQGSIASGQRSRKPSPVYEDPRPMSRAGPVSRAGSTASQDALPNRASTYPGREERPVSRNATAPLAIPHPPSAQRASSYSTIPEQAHLRPSARRTYSTTSGTTISVASSGPQGRVASSNLSQSSYTASSVDLSTPTEKHTAVSPTAEQKRPISFPMCPRPYAATGVQGWYTISGLANFDICPNCMRVLGESSLRDYCVPSQWKLPTEAVTCALSRPWVRIVVARCLKDGVPNVGLLQSLTTLPPDVYPCPGRQPEVRRWYHVVDPNTKVPVQGFSICTACVRSAELVFPELWKEKVFDRPDGKLAQERYCNLFSGSKHFYSIVNELDLLARYSKKKDLRPKDITAFGEFVRQKARTRECAKDSMLATPLWHFISNLPEFTICEECYEDVVWPLREKPIARDVSMTLQKVPVQRPANYVAGISCQLYSERMRRIFKDAVARNDMDGLKHAALTRYNIEHRLQENQRRYEMDQRAGYDRRIDIQRNLDYWKQYE</sequence>
<feature type="region of interest" description="Disordered" evidence="1">
    <location>
        <begin position="187"/>
        <end position="467"/>
    </location>
</feature>
<dbReference type="OrthoDB" id="5324692at2759"/>
<gene>
    <name evidence="2" type="ORF">HMPREF1541_03682</name>
</gene>
<feature type="compositionally biased region" description="Polar residues" evidence="1">
    <location>
        <begin position="444"/>
        <end position="461"/>
    </location>
</feature>
<feature type="compositionally biased region" description="Basic and acidic residues" evidence="1">
    <location>
        <begin position="81"/>
        <end position="100"/>
    </location>
</feature>
<dbReference type="eggNOG" id="ENOG502SJTA">
    <property type="taxonomic scope" value="Eukaryota"/>
</dbReference>
<dbReference type="STRING" id="1220924.W2RZH6"/>
<feature type="compositionally biased region" description="Basic and acidic residues" evidence="1">
    <location>
        <begin position="340"/>
        <end position="350"/>
    </location>
</feature>
<feature type="compositionally biased region" description="Basic residues" evidence="1">
    <location>
        <begin position="351"/>
        <end position="363"/>
    </location>
</feature>
<dbReference type="GeneID" id="19971021"/>
<feature type="compositionally biased region" description="Polar residues" evidence="1">
    <location>
        <begin position="578"/>
        <end position="587"/>
    </location>
</feature>
<feature type="compositionally biased region" description="Basic and acidic residues" evidence="1">
    <location>
        <begin position="388"/>
        <end position="403"/>
    </location>
</feature>
<evidence type="ECO:0000313" key="3">
    <source>
        <dbReference type="Proteomes" id="UP000030752"/>
    </source>
</evidence>
<evidence type="ECO:0000313" key="2">
    <source>
        <dbReference type="EMBL" id="ETN41745.1"/>
    </source>
</evidence>
<keyword evidence="3" id="KW-1185">Reference proteome</keyword>